<dbReference type="EMBL" id="JASJOS010000014">
    <property type="protein sequence ID" value="MDJ1484223.1"/>
    <property type="molecule type" value="Genomic_DNA"/>
</dbReference>
<proteinExistence type="predicted"/>
<evidence type="ECO:0000313" key="2">
    <source>
        <dbReference type="Proteomes" id="UP001241110"/>
    </source>
</evidence>
<dbReference type="Proteomes" id="UP001241110">
    <property type="component" value="Unassembled WGS sequence"/>
</dbReference>
<protein>
    <submittedName>
        <fullName evidence="1">Uncharacterized protein</fullName>
    </submittedName>
</protein>
<sequence length="717" mass="84598">METLDSTKDLFGEEKKELHAIIIEDSELVRATINNILDSKEGQYIITKYYPESINDLHKTLDKIESNSLAISYVDIDLTNFGIIHEGTDFIKLIQNRSPFIEIGACTYRKPTIYNLEHDYNIIAELKLRTEISPEKIVNNLITKLISNVERKRGINLVPNECLLIIEEEKEVELSIEEYKCYFKTIFAKRNTREYPAFEPLSNEKNIISNKISKLSFCFLLDNEYKISGFKIRTETNILKKYQIQNIFSSYEEYKRDKELYSSAYQQLIEYFFFYCLASELGNCYVKNDIKDKVKSLIELNYLSFFSQYLEYKYFSLDQNQISEEYDLEYEELLDLPNDLNIQGVVTLYMFKIIEYSDGKLTIEKISIGKKIKVETLGFEKISLIFKKEGEFLLEKGYCYKIINYKQHDGGEYTYIECMEESTFNIYKNNISIELLDFSDQIYLIKYMCDSIFYQYILKNFGITLPSGVYINIIIDPSTSTIEVLNKQITFQINEHSASLDFDKMRLKLEKDKEYLYIYINNASQKIQIEEFGNYINDIKLNQFQKKIISIFLIYYMTYGYNLDEITTNVNFLVQSPLSDFRKLFLELLFERITVQNHNIETTQKLLKSSTNSLELQIDNIFYGRIETDDNSETDDFSEASPSYIVNLLGVNDFNNQLHDIIDYHFICEVLNIRPYAGLTFKLLGYFDFTKRSFVHEVELIPQQALISRKRRYKYGN</sequence>
<evidence type="ECO:0000313" key="1">
    <source>
        <dbReference type="EMBL" id="MDJ1484223.1"/>
    </source>
</evidence>
<accession>A0AAE3QXC8</accession>
<reference evidence="1" key="1">
    <citation type="submission" date="2023-05" db="EMBL/GenBank/DDBJ databases">
        <authorList>
            <person name="Zhang X."/>
        </authorList>
    </citation>
    <scope>NUCLEOTIDE SEQUENCE</scope>
    <source>
        <strain evidence="1">YF14B1</strain>
    </source>
</reference>
<dbReference type="RefSeq" id="WP_313985250.1">
    <property type="nucleotide sequence ID" value="NZ_JASJOS010000014.1"/>
</dbReference>
<comment type="caution">
    <text evidence="1">The sequence shown here is derived from an EMBL/GenBank/DDBJ whole genome shotgun (WGS) entry which is preliminary data.</text>
</comment>
<gene>
    <name evidence="1" type="ORF">QNI16_27235</name>
</gene>
<name>A0AAE3QXC8_9BACT</name>
<dbReference type="AlphaFoldDB" id="A0AAE3QXC8"/>
<organism evidence="1 2">
    <name type="scientific">Xanthocytophaga flava</name>
    <dbReference type="NCBI Taxonomy" id="3048013"/>
    <lineage>
        <taxon>Bacteria</taxon>
        <taxon>Pseudomonadati</taxon>
        <taxon>Bacteroidota</taxon>
        <taxon>Cytophagia</taxon>
        <taxon>Cytophagales</taxon>
        <taxon>Rhodocytophagaceae</taxon>
        <taxon>Xanthocytophaga</taxon>
    </lineage>
</organism>